<evidence type="ECO:0000256" key="3">
    <source>
        <dbReference type="ARBA" id="ARBA00022840"/>
    </source>
</evidence>
<evidence type="ECO:0000256" key="2">
    <source>
        <dbReference type="ARBA" id="ARBA00022741"/>
    </source>
</evidence>
<dbReference type="InterPro" id="IPR003439">
    <property type="entry name" value="ABC_transporter-like_ATP-bd"/>
</dbReference>
<dbReference type="PROSITE" id="PS50893">
    <property type="entry name" value="ABC_TRANSPORTER_2"/>
    <property type="match status" value="1"/>
</dbReference>
<dbReference type="AlphaFoldDB" id="A0AAJ5W3L5"/>
<feature type="domain" description="ABC transporter" evidence="4">
    <location>
        <begin position="4"/>
        <end position="214"/>
    </location>
</feature>
<dbReference type="GO" id="GO:0016887">
    <property type="term" value="F:ATP hydrolysis activity"/>
    <property type="evidence" value="ECO:0007669"/>
    <property type="project" value="InterPro"/>
</dbReference>
<dbReference type="InterPro" id="IPR051782">
    <property type="entry name" value="ABC_Transporter_VariousFunc"/>
</dbReference>
<gene>
    <name evidence="5" type="ORF">P0Y49_11600</name>
</gene>
<dbReference type="EMBL" id="CP119313">
    <property type="protein sequence ID" value="WEK17439.1"/>
    <property type="molecule type" value="Genomic_DNA"/>
</dbReference>
<reference evidence="5" key="1">
    <citation type="submission" date="2023-03" db="EMBL/GenBank/DDBJ databases">
        <title>Andean soil-derived lignocellulolytic bacterial consortium as a source of novel taxa and putative plastic-active enzymes.</title>
        <authorList>
            <person name="Diaz-Garcia L."/>
            <person name="Chuvochina M."/>
            <person name="Feuerriegel G."/>
            <person name="Bunk B."/>
            <person name="Sproer C."/>
            <person name="Streit W.R."/>
            <person name="Rodriguez L.M."/>
            <person name="Overmann J."/>
            <person name="Jimenez D.J."/>
        </authorList>
    </citation>
    <scope>NUCLEOTIDE SEQUENCE</scope>
    <source>
        <strain evidence="5">MAG 3858</strain>
    </source>
</reference>
<protein>
    <submittedName>
        <fullName evidence="5">ATP-binding cassette domain-containing protein</fullName>
    </submittedName>
</protein>
<dbReference type="Gene3D" id="3.40.50.300">
    <property type="entry name" value="P-loop containing nucleotide triphosphate hydrolases"/>
    <property type="match status" value="1"/>
</dbReference>
<evidence type="ECO:0000256" key="1">
    <source>
        <dbReference type="ARBA" id="ARBA00022448"/>
    </source>
</evidence>
<organism evidence="5 6">
    <name type="scientific">Candidatus Pedobacter colombiensis</name>
    <dbReference type="NCBI Taxonomy" id="3121371"/>
    <lineage>
        <taxon>Bacteria</taxon>
        <taxon>Pseudomonadati</taxon>
        <taxon>Bacteroidota</taxon>
        <taxon>Sphingobacteriia</taxon>
        <taxon>Sphingobacteriales</taxon>
        <taxon>Sphingobacteriaceae</taxon>
        <taxon>Pedobacter</taxon>
    </lineage>
</organism>
<dbReference type="PANTHER" id="PTHR42939:SF1">
    <property type="entry name" value="ABC TRANSPORTER ATP-BINDING PROTEIN ALBC-RELATED"/>
    <property type="match status" value="1"/>
</dbReference>
<keyword evidence="3 5" id="KW-0067">ATP-binding</keyword>
<dbReference type="Proteomes" id="UP001214530">
    <property type="component" value="Chromosome"/>
</dbReference>
<dbReference type="PANTHER" id="PTHR42939">
    <property type="entry name" value="ABC TRANSPORTER ATP-BINDING PROTEIN ALBC-RELATED"/>
    <property type="match status" value="1"/>
</dbReference>
<dbReference type="InterPro" id="IPR003593">
    <property type="entry name" value="AAA+_ATPase"/>
</dbReference>
<dbReference type="Pfam" id="PF00005">
    <property type="entry name" value="ABC_tran"/>
    <property type="match status" value="1"/>
</dbReference>
<dbReference type="GO" id="GO:0005524">
    <property type="term" value="F:ATP binding"/>
    <property type="evidence" value="ECO:0007669"/>
    <property type="project" value="UniProtKB-KW"/>
</dbReference>
<accession>A0AAJ5W3L5</accession>
<sequence>MQELYVDSVAHRYGERTILSSVYLNCQIGEVIGLLGRNGSGKSTLLKIIFGSIRPDYIYMKLNGQPVKRAYLTGQLAYLPQSYFVPAHLKIKQLVELYTNKYKADLLTQEVISTNLNRPIGNLSGGQRRVVECLLVLYSDSDFVLLDEPFSQLAPLIIEEMQMHILKFKSQKGIILTDHYYRQILSTSTRIVLLHNGCNYKINTIEDLQLHGYINSQ</sequence>
<name>A0AAJ5W3L5_9SPHI</name>
<evidence type="ECO:0000313" key="5">
    <source>
        <dbReference type="EMBL" id="WEK17439.1"/>
    </source>
</evidence>
<evidence type="ECO:0000259" key="4">
    <source>
        <dbReference type="PROSITE" id="PS50893"/>
    </source>
</evidence>
<dbReference type="InterPro" id="IPR027417">
    <property type="entry name" value="P-loop_NTPase"/>
</dbReference>
<evidence type="ECO:0000313" key="6">
    <source>
        <dbReference type="Proteomes" id="UP001214530"/>
    </source>
</evidence>
<dbReference type="SMART" id="SM00382">
    <property type="entry name" value="AAA"/>
    <property type="match status" value="1"/>
</dbReference>
<keyword evidence="2" id="KW-0547">Nucleotide-binding</keyword>
<proteinExistence type="predicted"/>
<keyword evidence="1" id="KW-0813">Transport</keyword>
<dbReference type="SUPFAM" id="SSF52540">
    <property type="entry name" value="P-loop containing nucleoside triphosphate hydrolases"/>
    <property type="match status" value="1"/>
</dbReference>